<name>A0A6J4RHM7_9ACTN</name>
<dbReference type="InterPro" id="IPR002502">
    <property type="entry name" value="Amidase_domain"/>
</dbReference>
<keyword evidence="2" id="KW-0732">Signal</keyword>
<dbReference type="InterPro" id="IPR015510">
    <property type="entry name" value="PGRP"/>
</dbReference>
<dbReference type="AlphaFoldDB" id="A0A6J4RHM7"/>
<dbReference type="SMART" id="SM00701">
    <property type="entry name" value="PGRP"/>
    <property type="match status" value="1"/>
</dbReference>
<feature type="signal peptide" evidence="2">
    <location>
        <begin position="1"/>
        <end position="31"/>
    </location>
</feature>
<feature type="domain" description="N-acetylmuramoyl-L-alanine amidase" evidence="3">
    <location>
        <begin position="178"/>
        <end position="342"/>
    </location>
</feature>
<comment type="similarity">
    <text evidence="1">Belongs to the N-acetylmuramoyl-L-alanine amidase 2 family.</text>
</comment>
<evidence type="ECO:0000259" key="3">
    <source>
        <dbReference type="SMART" id="SM00644"/>
    </source>
</evidence>
<dbReference type="PANTHER" id="PTHR11022">
    <property type="entry name" value="PEPTIDOGLYCAN RECOGNITION PROTEIN"/>
    <property type="match status" value="1"/>
</dbReference>
<proteinExistence type="inferred from homology"/>
<dbReference type="InterPro" id="IPR006619">
    <property type="entry name" value="PGRP_domain_met/bac"/>
</dbReference>
<protein>
    <recommendedName>
        <fullName evidence="6">Peptidoglycan recognition protein family domain-containing protein</fullName>
    </recommendedName>
</protein>
<feature type="chain" id="PRO_5026766967" description="Peptidoglycan recognition protein family domain-containing protein" evidence="2">
    <location>
        <begin position="32"/>
        <end position="472"/>
    </location>
</feature>
<dbReference type="PANTHER" id="PTHR11022:SF41">
    <property type="entry name" value="PEPTIDOGLYCAN-RECOGNITION PROTEIN LC-RELATED"/>
    <property type="match status" value="1"/>
</dbReference>
<evidence type="ECO:0000313" key="5">
    <source>
        <dbReference type="EMBL" id="CAA9467835.1"/>
    </source>
</evidence>
<dbReference type="GO" id="GO:0009253">
    <property type="term" value="P:peptidoglycan catabolic process"/>
    <property type="evidence" value="ECO:0007669"/>
    <property type="project" value="InterPro"/>
</dbReference>
<feature type="domain" description="Peptidoglycan recognition protein family" evidence="4">
    <location>
        <begin position="158"/>
        <end position="315"/>
    </location>
</feature>
<gene>
    <name evidence="5" type="ORF">AVDCRST_MAG13-199</name>
</gene>
<accession>A0A6J4RHM7</accession>
<evidence type="ECO:0008006" key="6">
    <source>
        <dbReference type="Google" id="ProtNLM"/>
    </source>
</evidence>
<dbReference type="EMBL" id="CADCVO010000032">
    <property type="protein sequence ID" value="CAA9467835.1"/>
    <property type="molecule type" value="Genomic_DNA"/>
</dbReference>
<reference evidence="5" key="1">
    <citation type="submission" date="2020-02" db="EMBL/GenBank/DDBJ databases">
        <authorList>
            <person name="Meier V. D."/>
        </authorList>
    </citation>
    <scope>NUCLEOTIDE SEQUENCE</scope>
    <source>
        <strain evidence="5">AVDCRST_MAG13</strain>
    </source>
</reference>
<evidence type="ECO:0000256" key="2">
    <source>
        <dbReference type="SAM" id="SignalP"/>
    </source>
</evidence>
<dbReference type="InterPro" id="IPR036505">
    <property type="entry name" value="Amidase/PGRP_sf"/>
</dbReference>
<dbReference type="SUPFAM" id="SSF55846">
    <property type="entry name" value="N-acetylmuramoyl-L-alanine amidase-like"/>
    <property type="match status" value="1"/>
</dbReference>
<dbReference type="Gene3D" id="3.40.80.10">
    <property type="entry name" value="Peptidoglycan recognition protein-like"/>
    <property type="match status" value="1"/>
</dbReference>
<evidence type="ECO:0000259" key="4">
    <source>
        <dbReference type="SMART" id="SM00701"/>
    </source>
</evidence>
<dbReference type="SMART" id="SM00644">
    <property type="entry name" value="Ami_2"/>
    <property type="match status" value="1"/>
</dbReference>
<dbReference type="CDD" id="cd06583">
    <property type="entry name" value="PGRP"/>
    <property type="match status" value="1"/>
</dbReference>
<dbReference type="GO" id="GO:0008745">
    <property type="term" value="F:N-acetylmuramoyl-L-alanine amidase activity"/>
    <property type="evidence" value="ECO:0007669"/>
    <property type="project" value="InterPro"/>
</dbReference>
<dbReference type="GO" id="GO:0008270">
    <property type="term" value="F:zinc ion binding"/>
    <property type="evidence" value="ECO:0007669"/>
    <property type="project" value="InterPro"/>
</dbReference>
<sequence>MWSSIPRAIARPVALVLLAGAPLAAPAPATAAERPARSTLVEERSGAVQDRRTFRLSRAATHVAVHWRGARAAHVDVQLSRDGRSFGPPRHVELDEVGLRARPGETYGQVLVARGVTAVRVLADRPLRRVTVLGLRDRGRPRVAAATATATAAHTGAPAIVSRAGWGADERLRFDRRGAEIWPPAYHDVQKVVVHHTAGRNDDPDPAATLRSIYHYHAVTQGWGDIGYTFLVDEAGRVYEGRSSGADGIPGEDAGLLGVTAAHAYGYNAGTIGVALLGTLTSQDAASAARTTLEELLAWSTERHGLDPLGASTYTNPVTRTATAGLPAVLGHRDVAATECPGEILHGTLAQLREATALRRQAGALPAFAVQPSTAELDLVRGKAIGEVELAIPADPALTGPIALGADGLPAAAEVTFTHPAVAGGGASLASVTTTRRTPVGSFLLRLEGTWVDAATGLRQTRAATVRVRIRR</sequence>
<evidence type="ECO:0000256" key="1">
    <source>
        <dbReference type="ARBA" id="ARBA00007553"/>
    </source>
</evidence>
<dbReference type="Pfam" id="PF01510">
    <property type="entry name" value="Amidase_2"/>
    <property type="match status" value="1"/>
</dbReference>
<organism evidence="5">
    <name type="scientific">uncultured Solirubrobacteraceae bacterium</name>
    <dbReference type="NCBI Taxonomy" id="1162706"/>
    <lineage>
        <taxon>Bacteria</taxon>
        <taxon>Bacillati</taxon>
        <taxon>Actinomycetota</taxon>
        <taxon>Thermoleophilia</taxon>
        <taxon>Solirubrobacterales</taxon>
        <taxon>Solirubrobacteraceae</taxon>
        <taxon>environmental samples</taxon>
    </lineage>
</organism>